<organism evidence="2 3">
    <name type="scientific">Mycobacterium saskatchewanense</name>
    <dbReference type="NCBI Taxonomy" id="220927"/>
    <lineage>
        <taxon>Bacteria</taxon>
        <taxon>Bacillati</taxon>
        <taxon>Actinomycetota</taxon>
        <taxon>Actinomycetes</taxon>
        <taxon>Mycobacteriales</taxon>
        <taxon>Mycobacteriaceae</taxon>
        <taxon>Mycobacterium</taxon>
        <taxon>Mycobacterium simiae complex</taxon>
    </lineage>
</organism>
<dbReference type="NCBIfam" id="TIGR00199">
    <property type="entry name" value="PncC_domain"/>
    <property type="match status" value="1"/>
</dbReference>
<comment type="caution">
    <text evidence="2">The sequence shown here is derived from an EMBL/GenBank/DDBJ whole genome shotgun (WGS) entry which is preliminary data.</text>
</comment>
<evidence type="ECO:0000259" key="1">
    <source>
        <dbReference type="Pfam" id="PF02464"/>
    </source>
</evidence>
<dbReference type="Pfam" id="PF02464">
    <property type="entry name" value="CinA"/>
    <property type="match status" value="1"/>
</dbReference>
<gene>
    <name evidence="2" type="ORF">AWC23_19075</name>
</gene>
<dbReference type="InterPro" id="IPR036653">
    <property type="entry name" value="CinA-like_C"/>
</dbReference>
<dbReference type="InterPro" id="IPR008136">
    <property type="entry name" value="CinA_C"/>
</dbReference>
<dbReference type="AlphaFoldDB" id="A0AAJ3NNU6"/>
<dbReference type="RefSeq" id="WP_085256946.1">
    <property type="nucleotide sequence ID" value="NZ_AP022573.1"/>
</dbReference>
<protein>
    <recommendedName>
        <fullName evidence="1">CinA C-terminal domain-containing protein</fullName>
    </recommendedName>
</protein>
<evidence type="ECO:0000313" key="2">
    <source>
        <dbReference type="EMBL" id="ORW69853.1"/>
    </source>
</evidence>
<dbReference type="Proteomes" id="UP000193387">
    <property type="component" value="Unassembled WGS sequence"/>
</dbReference>
<feature type="domain" description="CinA C-terminal" evidence="1">
    <location>
        <begin position="12"/>
        <end position="163"/>
    </location>
</feature>
<accession>A0AAJ3NNU6</accession>
<keyword evidence="3" id="KW-1185">Reference proteome</keyword>
<reference evidence="2 3" key="1">
    <citation type="submission" date="2016-01" db="EMBL/GenBank/DDBJ databases">
        <title>The new phylogeny of the genus Mycobacterium.</title>
        <authorList>
            <person name="Tarcisio F."/>
            <person name="Conor M."/>
            <person name="Antonella G."/>
            <person name="Elisabetta G."/>
            <person name="Giulia F.S."/>
            <person name="Sara T."/>
            <person name="Anna F."/>
            <person name="Clotilde B."/>
            <person name="Roberto B."/>
            <person name="Veronica D.S."/>
            <person name="Fabio R."/>
            <person name="Monica P."/>
            <person name="Olivier J."/>
            <person name="Enrico T."/>
            <person name="Nicola S."/>
        </authorList>
    </citation>
    <scope>NUCLEOTIDE SEQUENCE [LARGE SCALE GENOMIC DNA]</scope>
    <source>
        <strain evidence="2 3">DSM 44616</strain>
    </source>
</reference>
<name>A0AAJ3NNU6_9MYCO</name>
<dbReference type="EMBL" id="LQPR01000043">
    <property type="protein sequence ID" value="ORW69853.1"/>
    <property type="molecule type" value="Genomic_DNA"/>
</dbReference>
<sequence length="170" mass="17102">MSSLFPAAIQASADQLVRAAADAGLRIATAETVTGGLLAATLTEVPGVSKVFERGFVLYHQDAKTTGLGVDPALAAEYGAVSQPVTSALALGLANNTDADVGVAVTGYAGPTGGNDNDPVGTIYLAGFDRDGRAIGQREVFTGDRLTVKLSAVAAALALLQKLVSGLVDT</sequence>
<evidence type="ECO:0000313" key="3">
    <source>
        <dbReference type="Proteomes" id="UP000193387"/>
    </source>
</evidence>
<dbReference type="Gene3D" id="3.90.950.20">
    <property type="entry name" value="CinA-like"/>
    <property type="match status" value="1"/>
</dbReference>
<dbReference type="SUPFAM" id="SSF142433">
    <property type="entry name" value="CinA-like"/>
    <property type="match status" value="1"/>
</dbReference>
<proteinExistence type="predicted"/>